<protein>
    <submittedName>
        <fullName evidence="1">Uncharacterized protein</fullName>
    </submittedName>
</protein>
<evidence type="ECO:0000313" key="2">
    <source>
        <dbReference type="Proteomes" id="UP000499080"/>
    </source>
</evidence>
<name>A0A4Y2U0Q6_ARAVE</name>
<dbReference type="EMBL" id="BGPR01032592">
    <property type="protein sequence ID" value="GBO06172.1"/>
    <property type="molecule type" value="Genomic_DNA"/>
</dbReference>
<keyword evidence="2" id="KW-1185">Reference proteome</keyword>
<sequence>ISTTRAEALKIDLPVTPCIIVCGGL</sequence>
<reference evidence="1 2" key="1">
    <citation type="journal article" date="2019" name="Sci. Rep.">
        <title>Orb-weaving spider Araneus ventricosus genome elucidates the spidroin gene catalogue.</title>
        <authorList>
            <person name="Kono N."/>
            <person name="Nakamura H."/>
            <person name="Ohtoshi R."/>
            <person name="Moran D.A.P."/>
            <person name="Shinohara A."/>
            <person name="Yoshida Y."/>
            <person name="Fujiwara M."/>
            <person name="Mori M."/>
            <person name="Tomita M."/>
            <person name="Arakawa K."/>
        </authorList>
    </citation>
    <scope>NUCLEOTIDE SEQUENCE [LARGE SCALE GENOMIC DNA]</scope>
</reference>
<evidence type="ECO:0000313" key="1">
    <source>
        <dbReference type="EMBL" id="GBO06172.1"/>
    </source>
</evidence>
<dbReference type="AlphaFoldDB" id="A0A4Y2U0Q6"/>
<organism evidence="1 2">
    <name type="scientific">Araneus ventricosus</name>
    <name type="common">Orbweaver spider</name>
    <name type="synonym">Epeira ventricosa</name>
    <dbReference type="NCBI Taxonomy" id="182803"/>
    <lineage>
        <taxon>Eukaryota</taxon>
        <taxon>Metazoa</taxon>
        <taxon>Ecdysozoa</taxon>
        <taxon>Arthropoda</taxon>
        <taxon>Chelicerata</taxon>
        <taxon>Arachnida</taxon>
        <taxon>Araneae</taxon>
        <taxon>Araneomorphae</taxon>
        <taxon>Entelegynae</taxon>
        <taxon>Araneoidea</taxon>
        <taxon>Araneidae</taxon>
        <taxon>Araneus</taxon>
    </lineage>
</organism>
<gene>
    <name evidence="1" type="ORF">AVEN_105037_1</name>
</gene>
<accession>A0A4Y2U0Q6</accession>
<comment type="caution">
    <text evidence="1">The sequence shown here is derived from an EMBL/GenBank/DDBJ whole genome shotgun (WGS) entry which is preliminary data.</text>
</comment>
<proteinExistence type="predicted"/>
<feature type="non-terminal residue" evidence="1">
    <location>
        <position position="1"/>
    </location>
</feature>
<dbReference type="Proteomes" id="UP000499080">
    <property type="component" value="Unassembled WGS sequence"/>
</dbReference>